<feature type="region of interest" description="Disordered" evidence="4">
    <location>
        <begin position="41"/>
        <end position="60"/>
    </location>
</feature>
<comment type="similarity">
    <text evidence="1">Belongs to the universal ribosomal protein uL18 family.</text>
</comment>
<dbReference type="SUPFAM" id="SSF53137">
    <property type="entry name" value="Translational machinery components"/>
    <property type="match status" value="1"/>
</dbReference>
<dbReference type="PANTHER" id="PTHR12899:SF16">
    <property type="entry name" value="OS02G0689700 PROTEIN"/>
    <property type="match status" value="1"/>
</dbReference>
<comment type="caution">
    <text evidence="5">The sequence shown here is derived from an EMBL/GenBank/DDBJ whole genome shotgun (WGS) entry which is preliminary data.</text>
</comment>
<dbReference type="Pfam" id="PF00861">
    <property type="entry name" value="Ribosomal_L18p"/>
    <property type="match status" value="1"/>
</dbReference>
<dbReference type="GO" id="GO:0005840">
    <property type="term" value="C:ribosome"/>
    <property type="evidence" value="ECO:0007669"/>
    <property type="project" value="UniProtKB-KW"/>
</dbReference>
<dbReference type="Gene3D" id="3.30.420.100">
    <property type="match status" value="1"/>
</dbReference>
<keyword evidence="2" id="KW-0689">Ribosomal protein</keyword>
<accession>A0ABD3H428</accession>
<name>A0ABD3H428_9MARC</name>
<sequence length="203" mass="23454">MLRVLVDRALAAARYQVLQPSALRSPIAPLAEAQRQFARVSPFSTRSKRRPRRSDSDEELEWDEDVDRELPWPDRKSREAAIAAKKKKHKRSFKLRCEKYLKPFTLDIYISNRFIHATIMHRALHKVVAVSNSNAKEFRGSLPSYGDMRAAWVIGKVLADRAKEADVYTVVYEPRRGEKVDNRMQTIIDTLVQNGIALEYDKT</sequence>
<dbReference type="InterPro" id="IPR005484">
    <property type="entry name" value="Ribosomal_uL18_bac/plant/anim"/>
</dbReference>
<keyword evidence="6" id="KW-1185">Reference proteome</keyword>
<keyword evidence="3" id="KW-0687">Ribonucleoprotein</keyword>
<dbReference type="Proteomes" id="UP001633002">
    <property type="component" value="Unassembled WGS sequence"/>
</dbReference>
<dbReference type="EMBL" id="JBJQOH010000006">
    <property type="protein sequence ID" value="KAL3685332.1"/>
    <property type="molecule type" value="Genomic_DNA"/>
</dbReference>
<evidence type="ECO:0000256" key="3">
    <source>
        <dbReference type="ARBA" id="ARBA00023274"/>
    </source>
</evidence>
<dbReference type="AlphaFoldDB" id="A0ABD3H428"/>
<evidence type="ECO:0000256" key="2">
    <source>
        <dbReference type="ARBA" id="ARBA00022980"/>
    </source>
</evidence>
<dbReference type="GO" id="GO:1990904">
    <property type="term" value="C:ribonucleoprotein complex"/>
    <property type="evidence" value="ECO:0007669"/>
    <property type="project" value="UniProtKB-KW"/>
</dbReference>
<evidence type="ECO:0000313" key="5">
    <source>
        <dbReference type="EMBL" id="KAL3685332.1"/>
    </source>
</evidence>
<dbReference type="PANTHER" id="PTHR12899">
    <property type="entry name" value="39S RIBOSOMAL PROTEIN L18, MITOCHONDRIAL"/>
    <property type="match status" value="1"/>
</dbReference>
<evidence type="ECO:0000256" key="1">
    <source>
        <dbReference type="ARBA" id="ARBA00007116"/>
    </source>
</evidence>
<gene>
    <name evidence="5" type="ORF">R1sor_003354</name>
</gene>
<reference evidence="5 6" key="1">
    <citation type="submission" date="2024-09" db="EMBL/GenBank/DDBJ databases">
        <title>Chromosome-scale assembly of Riccia sorocarpa.</title>
        <authorList>
            <person name="Paukszto L."/>
        </authorList>
    </citation>
    <scope>NUCLEOTIDE SEQUENCE [LARGE SCALE GENOMIC DNA]</scope>
    <source>
        <strain evidence="5">LP-2024</strain>
        <tissue evidence="5">Aerial parts of the thallus</tissue>
    </source>
</reference>
<evidence type="ECO:0000313" key="6">
    <source>
        <dbReference type="Proteomes" id="UP001633002"/>
    </source>
</evidence>
<proteinExistence type="inferred from homology"/>
<evidence type="ECO:0000256" key="4">
    <source>
        <dbReference type="SAM" id="MobiDB-lite"/>
    </source>
</evidence>
<organism evidence="5 6">
    <name type="scientific">Riccia sorocarpa</name>
    <dbReference type="NCBI Taxonomy" id="122646"/>
    <lineage>
        <taxon>Eukaryota</taxon>
        <taxon>Viridiplantae</taxon>
        <taxon>Streptophyta</taxon>
        <taxon>Embryophyta</taxon>
        <taxon>Marchantiophyta</taxon>
        <taxon>Marchantiopsida</taxon>
        <taxon>Marchantiidae</taxon>
        <taxon>Marchantiales</taxon>
        <taxon>Ricciaceae</taxon>
        <taxon>Riccia</taxon>
    </lineage>
</organism>
<protein>
    <submittedName>
        <fullName evidence="5">Uncharacterized protein</fullName>
    </submittedName>
</protein>